<accession>A0A0E0B4G1</accession>
<evidence type="ECO:0000313" key="2">
    <source>
        <dbReference type="Proteomes" id="UP000026961"/>
    </source>
</evidence>
<dbReference type="HOGENOM" id="CLU_2593713_0_0_1"/>
<reference evidence="1" key="2">
    <citation type="submission" date="2018-05" db="EMBL/GenBank/DDBJ databases">
        <title>OgluRS3 (Oryza glumaepatula Reference Sequence Version 3).</title>
        <authorList>
            <person name="Zhang J."/>
            <person name="Kudrna D."/>
            <person name="Lee S."/>
            <person name="Talag J."/>
            <person name="Welchert J."/>
            <person name="Wing R.A."/>
        </authorList>
    </citation>
    <scope>NUCLEOTIDE SEQUENCE [LARGE SCALE GENOMIC DNA]</scope>
</reference>
<proteinExistence type="predicted"/>
<dbReference type="EnsemblPlants" id="OGLUM09G14720.1">
    <property type="protein sequence ID" value="OGLUM09G14720.1"/>
    <property type="gene ID" value="OGLUM09G14720"/>
</dbReference>
<name>A0A0E0B4G1_9ORYZ</name>
<sequence length="80" mass="8396">MPTATSTSTMSVQMQHALLGQQHISPAAEHEKGDALLPFAVWACVPGDAPHRAAIKGGGWVGGSPSRVRTPTCIEMLWGC</sequence>
<protein>
    <submittedName>
        <fullName evidence="1">Uncharacterized protein</fullName>
    </submittedName>
</protein>
<dbReference type="Gramene" id="OGLUM09G14720.1">
    <property type="protein sequence ID" value="OGLUM09G14720.1"/>
    <property type="gene ID" value="OGLUM09G14720"/>
</dbReference>
<reference evidence="1" key="1">
    <citation type="submission" date="2015-04" db="UniProtKB">
        <authorList>
            <consortium name="EnsemblPlants"/>
        </authorList>
    </citation>
    <scope>IDENTIFICATION</scope>
</reference>
<evidence type="ECO:0000313" key="1">
    <source>
        <dbReference type="EnsemblPlants" id="OGLUM09G14720.1"/>
    </source>
</evidence>
<dbReference type="Proteomes" id="UP000026961">
    <property type="component" value="Chromosome 9"/>
</dbReference>
<organism evidence="1">
    <name type="scientific">Oryza glumipatula</name>
    <dbReference type="NCBI Taxonomy" id="40148"/>
    <lineage>
        <taxon>Eukaryota</taxon>
        <taxon>Viridiplantae</taxon>
        <taxon>Streptophyta</taxon>
        <taxon>Embryophyta</taxon>
        <taxon>Tracheophyta</taxon>
        <taxon>Spermatophyta</taxon>
        <taxon>Magnoliopsida</taxon>
        <taxon>Liliopsida</taxon>
        <taxon>Poales</taxon>
        <taxon>Poaceae</taxon>
        <taxon>BOP clade</taxon>
        <taxon>Oryzoideae</taxon>
        <taxon>Oryzeae</taxon>
        <taxon>Oryzinae</taxon>
        <taxon>Oryza</taxon>
    </lineage>
</organism>
<keyword evidence="2" id="KW-1185">Reference proteome</keyword>
<dbReference type="AlphaFoldDB" id="A0A0E0B4G1"/>